<dbReference type="AlphaFoldDB" id="A0AAN8TDS3"/>
<keyword evidence="9" id="KW-1185">Reference proteome</keyword>
<dbReference type="GO" id="GO:0046983">
    <property type="term" value="F:protein dimerization activity"/>
    <property type="evidence" value="ECO:0007669"/>
    <property type="project" value="InterPro"/>
</dbReference>
<keyword evidence="2 5" id="KW-0805">Transcription regulation</keyword>
<evidence type="ECO:0000313" key="9">
    <source>
        <dbReference type="Proteomes" id="UP001371456"/>
    </source>
</evidence>
<reference evidence="8 9" key="1">
    <citation type="submission" date="2024-02" db="EMBL/GenBank/DDBJ databases">
        <title>de novo genome assembly of Solanum bulbocastanum strain 11H21.</title>
        <authorList>
            <person name="Hosaka A.J."/>
        </authorList>
    </citation>
    <scope>NUCLEOTIDE SEQUENCE [LARGE SCALE GENOMIC DNA]</scope>
    <source>
        <tissue evidence="8">Young leaves</tissue>
    </source>
</reference>
<dbReference type="GO" id="GO:0000976">
    <property type="term" value="F:transcription cis-regulatory region binding"/>
    <property type="evidence" value="ECO:0007669"/>
    <property type="project" value="TreeGrafter"/>
</dbReference>
<dbReference type="InterPro" id="IPR011598">
    <property type="entry name" value="bHLH_dom"/>
</dbReference>
<evidence type="ECO:0000256" key="5">
    <source>
        <dbReference type="RuleBase" id="RU369104"/>
    </source>
</evidence>
<dbReference type="SUPFAM" id="SSF47459">
    <property type="entry name" value="HLH, helix-loop-helix DNA-binding domain"/>
    <property type="match status" value="1"/>
</dbReference>
<evidence type="ECO:0000256" key="4">
    <source>
        <dbReference type="ARBA" id="ARBA00023242"/>
    </source>
</evidence>
<dbReference type="PROSITE" id="PS50888">
    <property type="entry name" value="BHLH"/>
    <property type="match status" value="1"/>
</dbReference>
<dbReference type="PANTHER" id="PTHR11514">
    <property type="entry name" value="MYC"/>
    <property type="match status" value="1"/>
</dbReference>
<evidence type="ECO:0000256" key="2">
    <source>
        <dbReference type="ARBA" id="ARBA00023015"/>
    </source>
</evidence>
<dbReference type="Gene3D" id="4.10.280.10">
    <property type="entry name" value="Helix-loop-helix DNA-binding domain"/>
    <property type="match status" value="1"/>
</dbReference>
<gene>
    <name evidence="8" type="ORF">RDI58_021293</name>
</gene>
<dbReference type="SMART" id="SM00353">
    <property type="entry name" value="HLH"/>
    <property type="match status" value="1"/>
</dbReference>
<feature type="compositionally biased region" description="Basic and acidic residues" evidence="6">
    <location>
        <begin position="254"/>
        <end position="267"/>
    </location>
</feature>
<dbReference type="InterPro" id="IPR045084">
    <property type="entry name" value="AIB/MYC-like"/>
</dbReference>
<evidence type="ECO:0000256" key="1">
    <source>
        <dbReference type="ARBA" id="ARBA00004123"/>
    </source>
</evidence>
<comment type="subcellular location">
    <subcellularLocation>
        <location evidence="1 5">Nucleus</location>
    </subcellularLocation>
</comment>
<comment type="caution">
    <text evidence="8">The sequence shown here is derived from an EMBL/GenBank/DDBJ whole genome shotgun (WGS) entry which is preliminary data.</text>
</comment>
<dbReference type="InterPro" id="IPR036638">
    <property type="entry name" value="HLH_DNA-bd_sf"/>
</dbReference>
<sequence>MQDFISSSSSSSTSLLNTVQKRLHYIIYNRQEWWVYAIFWQASEDTNGCRLIFSWGDGHFRDTNDLALAKVHIANADSNVSNMEMFYAVSVPNCFVFEDDLIVHAYNSGSYVWLNNYYELKLYNYDRAKEAHLHGIRTLVCISTPHGVVELGSSQVIQENLELVQLIKSLFGLSNNNNNNSPSQGVSSFNFVPLGDHILQREMDTKNNPEIIMGNKSSDSGNSDYDNESSAINKDANSPKKRGRKSSSSTTERATAKNHVEAERQRREKLNHRFYALRSVVPKVSKMDKASLLADAVTYINELKAKVEEFNAKVEELESSTIPKIIRKRNYSITEMYGAQSVSSAIVDRTNNIINSSFAYGMEVEVKIIGVEAMIRVRSPNVNYPCARLMNVLRELEFQIHHASVSSVKEMMQQDVVIRVPHNVTNEEAIKSAILTKLSLAYI</sequence>
<dbReference type="InterPro" id="IPR025610">
    <property type="entry name" value="MYC/MYB_N"/>
</dbReference>
<dbReference type="GO" id="GO:0005634">
    <property type="term" value="C:nucleus"/>
    <property type="evidence" value="ECO:0007669"/>
    <property type="project" value="UniProtKB-SubCell"/>
</dbReference>
<dbReference type="EMBL" id="JBANQN010000008">
    <property type="protein sequence ID" value="KAK6783496.1"/>
    <property type="molecule type" value="Genomic_DNA"/>
</dbReference>
<keyword evidence="3 5" id="KW-0804">Transcription</keyword>
<dbReference type="Pfam" id="PF00010">
    <property type="entry name" value="HLH"/>
    <property type="match status" value="1"/>
</dbReference>
<feature type="compositionally biased region" description="Polar residues" evidence="6">
    <location>
        <begin position="215"/>
        <end position="236"/>
    </location>
</feature>
<organism evidence="8 9">
    <name type="scientific">Solanum bulbocastanum</name>
    <name type="common">Wild potato</name>
    <dbReference type="NCBI Taxonomy" id="147425"/>
    <lineage>
        <taxon>Eukaryota</taxon>
        <taxon>Viridiplantae</taxon>
        <taxon>Streptophyta</taxon>
        <taxon>Embryophyta</taxon>
        <taxon>Tracheophyta</taxon>
        <taxon>Spermatophyta</taxon>
        <taxon>Magnoliopsida</taxon>
        <taxon>eudicotyledons</taxon>
        <taxon>Gunneridae</taxon>
        <taxon>Pentapetalae</taxon>
        <taxon>asterids</taxon>
        <taxon>lamiids</taxon>
        <taxon>Solanales</taxon>
        <taxon>Solanaceae</taxon>
        <taxon>Solanoideae</taxon>
        <taxon>Solaneae</taxon>
        <taxon>Solanum</taxon>
    </lineage>
</organism>
<evidence type="ECO:0000259" key="7">
    <source>
        <dbReference type="PROSITE" id="PS50888"/>
    </source>
</evidence>
<dbReference type="InterPro" id="IPR054502">
    <property type="entry name" value="bHLH-TF_ACT-like_plant"/>
</dbReference>
<accession>A0AAN8TDS3</accession>
<evidence type="ECO:0000313" key="8">
    <source>
        <dbReference type="EMBL" id="KAK6783496.1"/>
    </source>
</evidence>
<feature type="region of interest" description="Disordered" evidence="6">
    <location>
        <begin position="203"/>
        <end position="267"/>
    </location>
</feature>
<dbReference type="PANTHER" id="PTHR11514:SF115">
    <property type="entry name" value="TRANSCRIPTION FACTOR"/>
    <property type="match status" value="1"/>
</dbReference>
<dbReference type="GO" id="GO:0003700">
    <property type="term" value="F:DNA-binding transcription factor activity"/>
    <property type="evidence" value="ECO:0007669"/>
    <property type="project" value="InterPro"/>
</dbReference>
<protein>
    <recommendedName>
        <fullName evidence="5">Transcription factor</fullName>
        <shortName evidence="5">bHLH transcription factor</shortName>
    </recommendedName>
    <alternativeName>
        <fullName evidence="5">Basic helix-loop-helix protein</fullName>
    </alternativeName>
</protein>
<dbReference type="Pfam" id="PF22754">
    <property type="entry name" value="bHLH-TF_ACT-like_plant"/>
    <property type="match status" value="1"/>
</dbReference>
<keyword evidence="4 5" id="KW-0539">Nucleus</keyword>
<proteinExistence type="predicted"/>
<feature type="domain" description="BHLH" evidence="7">
    <location>
        <begin position="254"/>
        <end position="303"/>
    </location>
</feature>
<evidence type="ECO:0000256" key="3">
    <source>
        <dbReference type="ARBA" id="ARBA00023163"/>
    </source>
</evidence>
<evidence type="ECO:0000256" key="6">
    <source>
        <dbReference type="SAM" id="MobiDB-lite"/>
    </source>
</evidence>
<dbReference type="Pfam" id="PF14215">
    <property type="entry name" value="bHLH-MYC_N"/>
    <property type="match status" value="1"/>
</dbReference>
<dbReference type="Proteomes" id="UP001371456">
    <property type="component" value="Unassembled WGS sequence"/>
</dbReference>
<name>A0AAN8TDS3_SOLBU</name>